<protein>
    <submittedName>
        <fullName evidence="2">Uncharacterized protein</fullName>
    </submittedName>
</protein>
<feature type="compositionally biased region" description="Basic and acidic residues" evidence="1">
    <location>
        <begin position="708"/>
        <end position="717"/>
    </location>
</feature>
<dbReference type="EMBL" id="CP000113">
    <property type="protein sequence ID" value="ABF88572.1"/>
    <property type="molecule type" value="Genomic_DNA"/>
</dbReference>
<proteinExistence type="predicted"/>
<dbReference type="AlphaFoldDB" id="Q1DEZ5"/>
<name>Q1DEZ5_MYXXD</name>
<feature type="compositionally biased region" description="Basic and acidic residues" evidence="1">
    <location>
        <begin position="460"/>
        <end position="486"/>
    </location>
</feature>
<dbReference type="HOGENOM" id="CLU_304384_0_0_7"/>
<feature type="region of interest" description="Disordered" evidence="1">
    <location>
        <begin position="878"/>
        <end position="907"/>
    </location>
</feature>
<organism evidence="2 3">
    <name type="scientific">Myxococcus xanthus (strain DK1622)</name>
    <dbReference type="NCBI Taxonomy" id="246197"/>
    <lineage>
        <taxon>Bacteria</taxon>
        <taxon>Pseudomonadati</taxon>
        <taxon>Myxococcota</taxon>
        <taxon>Myxococcia</taxon>
        <taxon>Myxococcales</taxon>
        <taxon>Cystobacterineae</taxon>
        <taxon>Myxococcaceae</taxon>
        <taxon>Myxococcus</taxon>
    </lineage>
</organism>
<feature type="region of interest" description="Disordered" evidence="1">
    <location>
        <begin position="799"/>
        <end position="828"/>
    </location>
</feature>
<gene>
    <name evidence="2" type="ordered locus">MXAN_0509</name>
</gene>
<feature type="region of interest" description="Disordered" evidence="1">
    <location>
        <begin position="656"/>
        <end position="737"/>
    </location>
</feature>
<feature type="compositionally biased region" description="Gly residues" evidence="1">
    <location>
        <begin position="925"/>
        <end position="937"/>
    </location>
</feature>
<dbReference type="KEGG" id="mxa:MXAN_0509"/>
<feature type="compositionally biased region" description="Basic and acidic residues" evidence="1">
    <location>
        <begin position="493"/>
        <end position="502"/>
    </location>
</feature>
<feature type="region of interest" description="Disordered" evidence="1">
    <location>
        <begin position="441"/>
        <end position="615"/>
    </location>
</feature>
<feature type="compositionally biased region" description="Basic and acidic residues" evidence="1">
    <location>
        <begin position="511"/>
        <end position="556"/>
    </location>
</feature>
<evidence type="ECO:0000313" key="2">
    <source>
        <dbReference type="EMBL" id="ABF88572.1"/>
    </source>
</evidence>
<evidence type="ECO:0000256" key="1">
    <source>
        <dbReference type="SAM" id="MobiDB-lite"/>
    </source>
</evidence>
<feature type="compositionally biased region" description="Basic and acidic residues" evidence="1">
    <location>
        <begin position="810"/>
        <end position="828"/>
    </location>
</feature>
<sequence>MGTCPTTGLAPRRVDAVLQQGHALELEGRGALAHREVARAVGLVLDRLTLALGGVGQRDGRREDGRLEAKSRRRTELVDSAVGAKEEAIRAWVDRRRGRGREVGVSVQRQLDRVDVDQRGLHARRQRLGELVHAALPRAPVLGDDVDVPGGGVHHQRLRVLRAVRIDEREGLGDEPPRGLAVGEIRLGHAVDRERRGAATRREVGAPLPDVTDEDARAARAGPGCEVLPVGRRHVGHVERADRARVERVDRDDRGGVLVVHVERVADHAARGQARGLHDFRRGHGALEREGARVRVAGHAGGGVGGAQDDHVRGVGLHERGAAGEARLEPRRGERPVGRIEEQSVGVTQARVEGLGEAERRLDAGGRAGGVRPDLCAVPDGEATRAAGHHVGHGERRGVAVLLACVHVDWLDRIDAAEGLHAPRHVGGRVQFERVARRLGGARDAVEDPGADGPGALLRAQERPAGGRRDGRGDVVAHGHPRDERVVGLGPRRLGDRQRSDRQAAVVRAPTQRDPRGRRDLGAAKGDDLRDVGLGERRAPVERSLEAGTGEGHEGGVEDEALGRGHQAGVVGLGEAHGGLDRRGRTRGAGPRLRAEPDGSPARGRGAQLRRSEGRRAAVALAGVRVDRVGRIDAGIRHEVADEVARDGALESVARGLAGGGDADEDPAADAPGAHVGAHQRPTCRRGDLGADLVPVRKVRQQHVTGGDARRGREGQAGDRLAARVRGADEGDLPGRRRLEGTQHHRVRDVGVGERGAAGEGGLGTCGPELRGGGAVQHAARRRDEAGVELLGEARRRGVDRGARGASPDLGREPHCEAVRGRRGGDGQREARAVAILLAHVHVDRLERIRARHRDQGGRHGAGEVEGEGVTARLGRAGHAEEEPGLDGRGALLGAQQRPASGWGGDGGDGLAIAQLHHQHISGGRTDGGGDGEGGDGQTARAGGSSHGERGDALGRRRILYVVGLRELRRSTGGHQ</sequence>
<accession>Q1DEZ5</accession>
<reference evidence="2 3" key="1">
    <citation type="journal article" date="2006" name="Proc. Natl. Acad. Sci. U.S.A.">
        <title>Evolution of sensory complexity recorded in a myxobacterial genome.</title>
        <authorList>
            <person name="Goldman B.S."/>
            <person name="Nierman W.C."/>
            <person name="Kaiser D."/>
            <person name="Slater S.C."/>
            <person name="Durkin A.S."/>
            <person name="Eisen J.A."/>
            <person name="Ronning C.M."/>
            <person name="Barbazuk W.B."/>
            <person name="Blanchard M."/>
            <person name="Field C."/>
            <person name="Halling C."/>
            <person name="Hinkle G."/>
            <person name="Iartchuk O."/>
            <person name="Kim H.S."/>
            <person name="Mackenzie C."/>
            <person name="Madupu R."/>
            <person name="Miller N."/>
            <person name="Shvartsbeyn A."/>
            <person name="Sullivan S.A."/>
            <person name="Vaudin M."/>
            <person name="Wiegand R."/>
            <person name="Kaplan H.B."/>
        </authorList>
    </citation>
    <scope>NUCLEOTIDE SEQUENCE [LARGE SCALE GENOMIC DNA]</scope>
    <source>
        <strain evidence="3">DK1622</strain>
    </source>
</reference>
<feature type="region of interest" description="Disordered" evidence="1">
    <location>
        <begin position="921"/>
        <end position="952"/>
    </location>
</feature>
<feature type="compositionally biased region" description="Basic and acidic residues" evidence="1">
    <location>
        <begin position="726"/>
        <end position="737"/>
    </location>
</feature>
<keyword evidence="3" id="KW-1185">Reference proteome</keyword>
<dbReference type="Proteomes" id="UP000002402">
    <property type="component" value="Chromosome"/>
</dbReference>
<dbReference type="EnsemblBacteria" id="ABF88572">
    <property type="protein sequence ID" value="ABF88572"/>
    <property type="gene ID" value="MXAN_0509"/>
</dbReference>
<evidence type="ECO:0000313" key="3">
    <source>
        <dbReference type="Proteomes" id="UP000002402"/>
    </source>
</evidence>